<dbReference type="AlphaFoldDB" id="A0A1H3CXZ8"/>
<organism evidence="5 6">
    <name type="scientific">Geodermatophilus africanus</name>
    <dbReference type="NCBI Taxonomy" id="1137993"/>
    <lineage>
        <taxon>Bacteria</taxon>
        <taxon>Bacillati</taxon>
        <taxon>Actinomycetota</taxon>
        <taxon>Actinomycetes</taxon>
        <taxon>Geodermatophilales</taxon>
        <taxon>Geodermatophilaceae</taxon>
        <taxon>Geodermatophilus</taxon>
    </lineage>
</organism>
<accession>A0A1H3CXZ8</accession>
<keyword evidence="6" id="KW-1185">Reference proteome</keyword>
<evidence type="ECO:0000256" key="1">
    <source>
        <dbReference type="ARBA" id="ARBA00022630"/>
    </source>
</evidence>
<dbReference type="InterPro" id="IPR023753">
    <property type="entry name" value="FAD/NAD-binding_dom"/>
</dbReference>
<gene>
    <name evidence="5" type="ORF">SAMN05660209_00787</name>
</gene>
<dbReference type="Proteomes" id="UP000198921">
    <property type="component" value="Unassembled WGS sequence"/>
</dbReference>
<keyword evidence="2" id="KW-0560">Oxidoreductase</keyword>
<protein>
    <submittedName>
        <fullName evidence="5">Thioredoxin reductase (NADPH)</fullName>
    </submittedName>
</protein>
<reference evidence="6" key="1">
    <citation type="submission" date="2016-10" db="EMBL/GenBank/DDBJ databases">
        <authorList>
            <person name="Varghese N."/>
            <person name="Submissions S."/>
        </authorList>
    </citation>
    <scope>NUCLEOTIDE SEQUENCE [LARGE SCALE GENOMIC DNA]</scope>
    <source>
        <strain evidence="6">DSM 45422</strain>
    </source>
</reference>
<dbReference type="PANTHER" id="PTHR48105">
    <property type="entry name" value="THIOREDOXIN REDUCTASE 1-RELATED-RELATED"/>
    <property type="match status" value="1"/>
</dbReference>
<dbReference type="SUPFAM" id="SSF52172">
    <property type="entry name" value="CheY-like"/>
    <property type="match status" value="1"/>
</dbReference>
<keyword evidence="1" id="KW-0285">Flavoprotein</keyword>
<dbReference type="InterPro" id="IPR050097">
    <property type="entry name" value="Ferredoxin-NADP_redctase_2"/>
</dbReference>
<dbReference type="InterPro" id="IPR036188">
    <property type="entry name" value="FAD/NAD-bd_sf"/>
</dbReference>
<dbReference type="EMBL" id="FNOT01000002">
    <property type="protein sequence ID" value="SDX58997.1"/>
    <property type="molecule type" value="Genomic_DNA"/>
</dbReference>
<dbReference type="PRINTS" id="PR00368">
    <property type="entry name" value="FADPNR"/>
</dbReference>
<dbReference type="InterPro" id="IPR011006">
    <property type="entry name" value="CheY-like_superfamily"/>
</dbReference>
<comment type="catalytic activity">
    <reaction evidence="3">
        <text>[thioredoxin]-dithiol + NADP(+) = [thioredoxin]-disulfide + NADPH + H(+)</text>
        <dbReference type="Rhea" id="RHEA:20345"/>
        <dbReference type="Rhea" id="RHEA-COMP:10698"/>
        <dbReference type="Rhea" id="RHEA-COMP:10700"/>
        <dbReference type="ChEBI" id="CHEBI:15378"/>
        <dbReference type="ChEBI" id="CHEBI:29950"/>
        <dbReference type="ChEBI" id="CHEBI:50058"/>
        <dbReference type="ChEBI" id="CHEBI:57783"/>
        <dbReference type="ChEBI" id="CHEBI:58349"/>
        <dbReference type="EC" id="1.8.1.9"/>
    </reaction>
</comment>
<dbReference type="PRINTS" id="PR00469">
    <property type="entry name" value="PNDRDTASEII"/>
</dbReference>
<dbReference type="Gene3D" id="3.50.50.60">
    <property type="entry name" value="FAD/NAD(P)-binding domain"/>
    <property type="match status" value="2"/>
</dbReference>
<dbReference type="STRING" id="1137993.SAMN05660209_00787"/>
<dbReference type="SUPFAM" id="SSF51905">
    <property type="entry name" value="FAD/NAD(P)-binding domain"/>
    <property type="match status" value="1"/>
</dbReference>
<dbReference type="Gene3D" id="3.40.50.2300">
    <property type="match status" value="1"/>
</dbReference>
<dbReference type="GO" id="GO:0004791">
    <property type="term" value="F:thioredoxin-disulfide reductase (NADPH) activity"/>
    <property type="evidence" value="ECO:0007669"/>
    <property type="project" value="UniProtKB-EC"/>
</dbReference>
<evidence type="ECO:0000313" key="6">
    <source>
        <dbReference type="Proteomes" id="UP000198921"/>
    </source>
</evidence>
<name>A0A1H3CXZ8_9ACTN</name>
<sequence length="575" mass="61042">MGTAFRSYVPARVEDDRGTSRRTGVSSPLLVAVDDDPDLMRDVERELVNRYASDYRVCCLSSAREALATLEDLAAAGEQVAMVLAGEELAGAPGSALLAEVRALFPHAQRVLLIEWGRLGTAETGDAIFEAISSGRIDHYALRPAPPPDEQFHQAISTSLLRWADAQRRAPYTIDVIGETWSGRAYEMRAVLERCAMPHRFLLAGSDEGRAVVTRAGARRFPAMVMPDGRVLEDPTDLEIAAASGTAVTPDREQYELVIVGGGPAGLSAAVYGASEGLRTLLIDSGGIGGQARSSSSIRNYLGFPRGISGADLARRAYQQAWVFGARFAFMQTATHLARERDGVVVRLNTGGVVVARAVVLATGASYRRLGVEPLEALRGAGVFYGAAASEAPLVAGQDVYVVGGANSAGQAVLHLARYAKRVTLVVRAASLAAGMSHYLIRPIEETPNIDVRTGTEVVGGGGDGWLDHLVLRDRASDELERVGAYALFLMIGARPHTDWLPGTVEQDEDGFILTGPDLSDAAVRAFGRRPLTLETSIPGVFAAGDVRHGSVKRVASAVGAGSIAIQGVHRLLTI</sequence>
<evidence type="ECO:0000313" key="5">
    <source>
        <dbReference type="EMBL" id="SDX58997.1"/>
    </source>
</evidence>
<evidence type="ECO:0000256" key="2">
    <source>
        <dbReference type="ARBA" id="ARBA00023002"/>
    </source>
</evidence>
<dbReference type="Pfam" id="PF07992">
    <property type="entry name" value="Pyr_redox_2"/>
    <property type="match status" value="1"/>
</dbReference>
<proteinExistence type="predicted"/>
<evidence type="ECO:0000259" key="4">
    <source>
        <dbReference type="Pfam" id="PF07992"/>
    </source>
</evidence>
<evidence type="ECO:0000256" key="3">
    <source>
        <dbReference type="ARBA" id="ARBA00048132"/>
    </source>
</evidence>
<feature type="domain" description="FAD/NAD(P)-binding" evidence="4">
    <location>
        <begin position="256"/>
        <end position="562"/>
    </location>
</feature>